<keyword evidence="1" id="KW-0812">Transmembrane</keyword>
<dbReference type="PaxDb" id="522772-Dacet_2467"/>
<dbReference type="Proteomes" id="UP000002012">
    <property type="component" value="Chromosome"/>
</dbReference>
<proteinExistence type="predicted"/>
<keyword evidence="3" id="KW-1185">Reference proteome</keyword>
<evidence type="ECO:0000313" key="3">
    <source>
        <dbReference type="Proteomes" id="UP000002012"/>
    </source>
</evidence>
<dbReference type="STRING" id="522772.Dacet_2467"/>
<keyword evidence="1" id="KW-0472">Membrane</keyword>
<sequence length="130" mass="14185">MRKFMPFILIAFIGVVVIISVIPDYKDSKRPFNKLVAFASSEGFALGVLMPDASMVTKAAEEVEKTESIIQRSIPTKFLSGADAESIAHEQGVSIPGYILLDGDGNVAVRENDVLKSDVLSKYFANLHTH</sequence>
<organism evidence="2 3">
    <name type="scientific">Denitrovibrio acetiphilus (strain DSM 12809 / NBRC 114555 / N2460)</name>
    <dbReference type="NCBI Taxonomy" id="522772"/>
    <lineage>
        <taxon>Bacteria</taxon>
        <taxon>Pseudomonadati</taxon>
        <taxon>Deferribacterota</taxon>
        <taxon>Deferribacteres</taxon>
        <taxon>Deferribacterales</taxon>
        <taxon>Geovibrionaceae</taxon>
        <taxon>Denitrovibrio</taxon>
    </lineage>
</organism>
<reference evidence="2 3" key="1">
    <citation type="journal article" date="2010" name="Stand. Genomic Sci.">
        <title>Complete genome sequence of Denitrovibrio acetiphilus type strain (N2460).</title>
        <authorList>
            <person name="Kiss H."/>
            <person name="Lang E."/>
            <person name="Lapidus A."/>
            <person name="Copeland A."/>
            <person name="Nolan M."/>
            <person name="Glavina Del Rio T."/>
            <person name="Chen F."/>
            <person name="Lucas S."/>
            <person name="Tice H."/>
            <person name="Cheng J.F."/>
            <person name="Han C."/>
            <person name="Goodwin L."/>
            <person name="Pitluck S."/>
            <person name="Liolios K."/>
            <person name="Pati A."/>
            <person name="Ivanova N."/>
            <person name="Mavromatis K."/>
            <person name="Chen A."/>
            <person name="Palaniappan K."/>
            <person name="Land M."/>
            <person name="Hauser L."/>
            <person name="Chang Y.J."/>
            <person name="Jeffries C.D."/>
            <person name="Detter J.C."/>
            <person name="Brettin T."/>
            <person name="Spring S."/>
            <person name="Rohde M."/>
            <person name="Goker M."/>
            <person name="Woyke T."/>
            <person name="Bristow J."/>
            <person name="Eisen J.A."/>
            <person name="Markowitz V."/>
            <person name="Hugenholtz P."/>
            <person name="Kyrpides N.C."/>
            <person name="Klenk H.P."/>
        </authorList>
    </citation>
    <scope>NUCLEOTIDE SEQUENCE [LARGE SCALE GENOMIC DNA]</scope>
    <source>
        <strain evidence="3">DSM 12809 / NBRC 114555 / N2460</strain>
    </source>
</reference>
<evidence type="ECO:0000313" key="2">
    <source>
        <dbReference type="EMBL" id="ADD69227.1"/>
    </source>
</evidence>
<evidence type="ECO:0000256" key="1">
    <source>
        <dbReference type="SAM" id="Phobius"/>
    </source>
</evidence>
<dbReference type="OrthoDB" id="9913636at2"/>
<dbReference type="InParanoid" id="D4H498"/>
<dbReference type="eggNOG" id="ENOG50302K4">
    <property type="taxonomic scope" value="Bacteria"/>
</dbReference>
<feature type="transmembrane region" description="Helical" evidence="1">
    <location>
        <begin position="6"/>
        <end position="25"/>
    </location>
</feature>
<keyword evidence="1" id="KW-1133">Transmembrane helix</keyword>
<name>D4H498_DENA2</name>
<protein>
    <submittedName>
        <fullName evidence="2">Uncharacterized protein</fullName>
    </submittedName>
</protein>
<dbReference type="AlphaFoldDB" id="D4H498"/>
<dbReference type="RefSeq" id="WP_013011728.1">
    <property type="nucleotide sequence ID" value="NC_013943.1"/>
</dbReference>
<dbReference type="HOGENOM" id="CLU_1934599_0_0_0"/>
<dbReference type="EMBL" id="CP001968">
    <property type="protein sequence ID" value="ADD69227.1"/>
    <property type="molecule type" value="Genomic_DNA"/>
</dbReference>
<dbReference type="KEGG" id="dap:Dacet_2467"/>
<accession>D4H498</accession>
<gene>
    <name evidence="2" type="ordered locus">Dacet_2467</name>
</gene>